<dbReference type="PANTHER" id="PTHR35896">
    <property type="entry name" value="IG-LIKE DOMAIN-CONTAINING PROTEIN"/>
    <property type="match status" value="1"/>
</dbReference>
<dbReference type="RefSeq" id="XP_013270977.1">
    <property type="nucleotide sequence ID" value="XM_013415523.1"/>
</dbReference>
<protein>
    <submittedName>
        <fullName evidence="1">Rhinocladiella mackenziei CBS 650.93 unplaced genomic scaffold supercont1.5, whole genome shotgun sequence</fullName>
    </submittedName>
</protein>
<dbReference type="PANTHER" id="PTHR35896:SF3">
    <property type="entry name" value="MAJOR FACILITATOR SUPERFAMILY TRANSPORTER"/>
    <property type="match status" value="1"/>
</dbReference>
<organism evidence="1 2">
    <name type="scientific">Rhinocladiella mackenziei CBS 650.93</name>
    <dbReference type="NCBI Taxonomy" id="1442369"/>
    <lineage>
        <taxon>Eukaryota</taxon>
        <taxon>Fungi</taxon>
        <taxon>Dikarya</taxon>
        <taxon>Ascomycota</taxon>
        <taxon>Pezizomycotina</taxon>
        <taxon>Eurotiomycetes</taxon>
        <taxon>Chaetothyriomycetidae</taxon>
        <taxon>Chaetothyriales</taxon>
        <taxon>Herpotrichiellaceae</taxon>
        <taxon>Rhinocladiella</taxon>
    </lineage>
</organism>
<evidence type="ECO:0000313" key="1">
    <source>
        <dbReference type="EMBL" id="KIX03841.1"/>
    </source>
</evidence>
<accession>A0A0D2IKW0</accession>
<keyword evidence="2" id="KW-1185">Reference proteome</keyword>
<dbReference type="OrthoDB" id="3501153at2759"/>
<dbReference type="Proteomes" id="UP000053617">
    <property type="component" value="Unassembled WGS sequence"/>
</dbReference>
<dbReference type="HOGENOM" id="CLU_066042_4_1_1"/>
<sequence length="184" mass="21036">MPQEGQKLSQCGSSRDDAVSRGCQFDIMSFSWLPPACYDEALAIEFAGLRGWQYFRDENRTTGIPRKEVALGQYDLLYVSTEYHVLHCTYMWRKMHRAVLKAAPIDGYIGEYNHTKHCEEVLVGERTKDLNSTALMVMKVSLLWLLRQVKVCSRLGSGKDEMAAALMESLDCLGSLRYEVKRVR</sequence>
<dbReference type="EMBL" id="KN847479">
    <property type="protein sequence ID" value="KIX03841.1"/>
    <property type="molecule type" value="Genomic_DNA"/>
</dbReference>
<reference evidence="1 2" key="1">
    <citation type="submission" date="2015-01" db="EMBL/GenBank/DDBJ databases">
        <title>The Genome Sequence of Rhinocladiella mackenzie CBS 650.93.</title>
        <authorList>
            <consortium name="The Broad Institute Genomics Platform"/>
            <person name="Cuomo C."/>
            <person name="de Hoog S."/>
            <person name="Gorbushina A."/>
            <person name="Stielow B."/>
            <person name="Teixiera M."/>
            <person name="Abouelleil A."/>
            <person name="Chapman S.B."/>
            <person name="Priest M."/>
            <person name="Young S.K."/>
            <person name="Wortman J."/>
            <person name="Nusbaum C."/>
            <person name="Birren B."/>
        </authorList>
    </citation>
    <scope>NUCLEOTIDE SEQUENCE [LARGE SCALE GENOMIC DNA]</scope>
    <source>
        <strain evidence="1 2">CBS 650.93</strain>
    </source>
</reference>
<proteinExistence type="predicted"/>
<dbReference type="AlphaFoldDB" id="A0A0D2IKW0"/>
<gene>
    <name evidence="1" type="ORF">Z518_07394</name>
</gene>
<evidence type="ECO:0000313" key="2">
    <source>
        <dbReference type="Proteomes" id="UP000053617"/>
    </source>
</evidence>
<dbReference type="InterPro" id="IPR053008">
    <property type="entry name" value="Phomopsin_biosynth_assoc"/>
</dbReference>
<dbReference type="GeneID" id="25295465"/>
<dbReference type="VEuPathDB" id="FungiDB:Z518_07394"/>
<name>A0A0D2IKW0_9EURO</name>